<dbReference type="KEGG" id="smag:AN936_16850"/>
<evidence type="ECO:0000313" key="4">
    <source>
        <dbReference type="Proteomes" id="UP000058074"/>
    </source>
</evidence>
<feature type="signal peptide" evidence="2">
    <location>
        <begin position="1"/>
        <end position="20"/>
    </location>
</feature>
<dbReference type="Proteomes" id="UP000058074">
    <property type="component" value="Chromosome"/>
</dbReference>
<gene>
    <name evidence="3" type="ORF">AN936_16850</name>
</gene>
<accession>A0A0N7GSX9</accession>
<protein>
    <recommendedName>
        <fullName evidence="5">DUF885 domain-containing protein</fullName>
    </recommendedName>
</protein>
<reference evidence="3 4" key="1">
    <citation type="journal article" date="2015" name="Genome Announc.">
        <title>Complete Genome Sequence of Polypropylene Glycol- and Polyethylene Glycol-Degrading Sphingopyxis macrogoltabida Strain EY-1.</title>
        <authorList>
            <person name="Ohtsubo Y."/>
            <person name="Nagata Y."/>
            <person name="Numata M."/>
            <person name="Tsuchikane K."/>
            <person name="Hosoyama A."/>
            <person name="Yamazoe A."/>
            <person name="Tsuda M."/>
            <person name="Fujita N."/>
            <person name="Kawai F."/>
        </authorList>
    </citation>
    <scope>NUCLEOTIDE SEQUENCE [LARGE SCALE GENOMIC DNA]</scope>
    <source>
        <strain evidence="3 4">EY-1</strain>
    </source>
</reference>
<dbReference type="PROSITE" id="PS51257">
    <property type="entry name" value="PROKAR_LIPOPROTEIN"/>
    <property type="match status" value="1"/>
</dbReference>
<dbReference type="AlphaFoldDB" id="A0A0N7GSX9"/>
<evidence type="ECO:0008006" key="5">
    <source>
        <dbReference type="Google" id="ProtNLM"/>
    </source>
</evidence>
<sequence>MTSRWRKAMALSLTAAVALSGCYSLDPEMKRTVAQRKAQQRAAQGSTQPAPPAATPAVPSGEAPALTTRAAKDIPTIDVRRLEVVSGASQLPAPGPAPTLPAPADRADWPAPASPADPAAAMFATQTIDAVATAYVLLSLEIGTHEKGYIDAYYGPPSLLDAAIASPRDKAALLAAARQLMAKLDGIAPDLSDPIEKRRSAFLRAQLRAAETRLMMMDGTRFPFAEEAERLFGVRPDLKPLASYDAQLAAIDALVPGPGDLATRVEAYLDRFTIPKERLQKVFDAAIARCRGRTATHVAMPEGESFDLQFVTGKSWSGYNYYQGGYHSIIQVNTDLPIRLSRALDLGCHEGYPGHHLLNMKIEEQLVKGRGWAEYSVYPLYSPQSLIAEGTANYGIDLAFPDRTRPDTERDVLMPLAEIAPPSDDRYWQLLDAMKLLQGARLTIAQQYLDGQIDRPTALALTQKYLLFSPQRAEQSVTFTDQYRSYVINYGIGEEMVRAFIERGGPDRDEIWRRMALILGEPTLPADLLAH</sequence>
<evidence type="ECO:0000313" key="3">
    <source>
        <dbReference type="EMBL" id="ALH81963.1"/>
    </source>
</evidence>
<evidence type="ECO:0000256" key="1">
    <source>
        <dbReference type="SAM" id="MobiDB-lite"/>
    </source>
</evidence>
<name>A0A0N7GSX9_SPHMC</name>
<feature type="compositionally biased region" description="Low complexity" evidence="1">
    <location>
        <begin position="35"/>
        <end position="48"/>
    </location>
</feature>
<dbReference type="RefSeq" id="WP_234715609.1">
    <property type="nucleotide sequence ID" value="NZ_CP012700.1"/>
</dbReference>
<dbReference type="EMBL" id="CP012700">
    <property type="protein sequence ID" value="ALH81963.1"/>
    <property type="molecule type" value="Genomic_DNA"/>
</dbReference>
<feature type="chain" id="PRO_5006012225" description="DUF885 domain-containing protein" evidence="2">
    <location>
        <begin position="21"/>
        <end position="531"/>
    </location>
</feature>
<proteinExistence type="predicted"/>
<feature type="region of interest" description="Disordered" evidence="1">
    <location>
        <begin position="34"/>
        <end position="72"/>
    </location>
</feature>
<keyword evidence="2" id="KW-0732">Signal</keyword>
<organism evidence="3 4">
    <name type="scientific">Sphingopyxis macrogoltabida</name>
    <name type="common">Sphingomonas macrogoltabidus</name>
    <dbReference type="NCBI Taxonomy" id="33050"/>
    <lineage>
        <taxon>Bacteria</taxon>
        <taxon>Pseudomonadati</taxon>
        <taxon>Pseudomonadota</taxon>
        <taxon>Alphaproteobacteria</taxon>
        <taxon>Sphingomonadales</taxon>
        <taxon>Sphingomonadaceae</taxon>
        <taxon>Sphingopyxis</taxon>
    </lineage>
</organism>
<evidence type="ECO:0000256" key="2">
    <source>
        <dbReference type="SAM" id="SignalP"/>
    </source>
</evidence>
<dbReference type="PATRIC" id="fig|33050.5.peg.3494"/>